<evidence type="ECO:0000313" key="1">
    <source>
        <dbReference type="EMBL" id="GAA0908311.1"/>
    </source>
</evidence>
<comment type="caution">
    <text evidence="1">The sequence shown here is derived from an EMBL/GenBank/DDBJ whole genome shotgun (WGS) entry which is preliminary data.</text>
</comment>
<sequence>MRSERPRDEHDTESFAAWRERIADALDSLAGVLIYQEDRQRAAAEAAAARAEAARIRAALEQEG</sequence>
<name>A0ABN1NIY3_9ACTN</name>
<evidence type="ECO:0000313" key="2">
    <source>
        <dbReference type="Proteomes" id="UP001501005"/>
    </source>
</evidence>
<proteinExistence type="predicted"/>
<protein>
    <submittedName>
        <fullName evidence="1">Uncharacterized protein</fullName>
    </submittedName>
</protein>
<keyword evidence="2" id="KW-1185">Reference proteome</keyword>
<organism evidence="1 2">
    <name type="scientific">Streptomyces thermoalcalitolerans</name>
    <dbReference type="NCBI Taxonomy" id="65605"/>
    <lineage>
        <taxon>Bacteria</taxon>
        <taxon>Bacillati</taxon>
        <taxon>Actinomycetota</taxon>
        <taxon>Actinomycetes</taxon>
        <taxon>Kitasatosporales</taxon>
        <taxon>Streptomycetaceae</taxon>
        <taxon>Streptomyces</taxon>
    </lineage>
</organism>
<gene>
    <name evidence="1" type="ORF">GCM10009549_15260</name>
</gene>
<reference evidence="1 2" key="1">
    <citation type="journal article" date="2019" name="Int. J. Syst. Evol. Microbiol.">
        <title>The Global Catalogue of Microorganisms (GCM) 10K type strain sequencing project: providing services to taxonomists for standard genome sequencing and annotation.</title>
        <authorList>
            <consortium name="The Broad Institute Genomics Platform"/>
            <consortium name="The Broad Institute Genome Sequencing Center for Infectious Disease"/>
            <person name="Wu L."/>
            <person name="Ma J."/>
        </authorList>
    </citation>
    <scope>NUCLEOTIDE SEQUENCE [LARGE SCALE GENOMIC DNA]</scope>
    <source>
        <strain evidence="1 2">JCM 10673</strain>
    </source>
</reference>
<accession>A0ABN1NIY3</accession>
<dbReference type="Proteomes" id="UP001501005">
    <property type="component" value="Unassembled WGS sequence"/>
</dbReference>
<dbReference type="EMBL" id="BAAAHG010000008">
    <property type="protein sequence ID" value="GAA0908311.1"/>
    <property type="molecule type" value="Genomic_DNA"/>
</dbReference>